<name>A0A316TIC4_9ACTN</name>
<keyword evidence="9" id="KW-1185">Reference proteome</keyword>
<dbReference type="GO" id="GO:0030313">
    <property type="term" value="C:cell envelope"/>
    <property type="evidence" value="ECO:0007669"/>
    <property type="project" value="UniProtKB-SubCell"/>
</dbReference>
<gene>
    <name evidence="8" type="ORF">DJ010_01190</name>
</gene>
<dbReference type="Gene3D" id="2.60.40.1220">
    <property type="match status" value="1"/>
</dbReference>
<keyword evidence="6" id="KW-0812">Transmembrane</keyword>
<feature type="transmembrane region" description="Helical" evidence="6">
    <location>
        <begin position="202"/>
        <end position="221"/>
    </location>
</feature>
<reference evidence="8 9" key="1">
    <citation type="submission" date="2018-05" db="EMBL/GenBank/DDBJ databases">
        <title>Nocardioides silvaticus genome.</title>
        <authorList>
            <person name="Li C."/>
            <person name="Wang G."/>
        </authorList>
    </citation>
    <scope>NUCLEOTIDE SEQUENCE [LARGE SCALE GENOMIC DNA]</scope>
    <source>
        <strain evidence="8 9">CCTCC AB 2018079</strain>
    </source>
</reference>
<proteinExistence type="predicted"/>
<dbReference type="PANTHER" id="PTHR34820:SF4">
    <property type="entry name" value="INNER MEMBRANE PROTEIN YEBZ"/>
    <property type="match status" value="1"/>
</dbReference>
<keyword evidence="6" id="KW-1133">Transmembrane helix</keyword>
<evidence type="ECO:0000256" key="3">
    <source>
        <dbReference type="ARBA" id="ARBA00022729"/>
    </source>
</evidence>
<protein>
    <recommendedName>
        <fullName evidence="7">CopC domain-containing protein</fullName>
    </recommendedName>
</protein>
<dbReference type="GO" id="GO:0046688">
    <property type="term" value="P:response to copper ion"/>
    <property type="evidence" value="ECO:0007669"/>
    <property type="project" value="InterPro"/>
</dbReference>
<comment type="caution">
    <text evidence="8">The sequence shown here is derived from an EMBL/GenBank/DDBJ whole genome shotgun (WGS) entry which is preliminary data.</text>
</comment>
<dbReference type="PANTHER" id="PTHR34820">
    <property type="entry name" value="INNER MEMBRANE PROTEIN YEBZ"/>
    <property type="match status" value="1"/>
</dbReference>
<feature type="compositionally biased region" description="Low complexity" evidence="5">
    <location>
        <begin position="234"/>
        <end position="247"/>
    </location>
</feature>
<evidence type="ECO:0000256" key="2">
    <source>
        <dbReference type="ARBA" id="ARBA00022723"/>
    </source>
</evidence>
<dbReference type="GO" id="GO:0005507">
    <property type="term" value="F:copper ion binding"/>
    <property type="evidence" value="ECO:0007669"/>
    <property type="project" value="InterPro"/>
</dbReference>
<dbReference type="EMBL" id="QGDD01000001">
    <property type="protein sequence ID" value="PWN04297.1"/>
    <property type="molecule type" value="Genomic_DNA"/>
</dbReference>
<dbReference type="Proteomes" id="UP000245507">
    <property type="component" value="Unassembled WGS sequence"/>
</dbReference>
<keyword evidence="2" id="KW-0479">Metal-binding</keyword>
<dbReference type="AlphaFoldDB" id="A0A316TIC4"/>
<evidence type="ECO:0000256" key="5">
    <source>
        <dbReference type="SAM" id="MobiDB-lite"/>
    </source>
</evidence>
<feature type="region of interest" description="Disordered" evidence="5">
    <location>
        <begin position="132"/>
        <end position="194"/>
    </location>
</feature>
<keyword evidence="3" id="KW-0732">Signal</keyword>
<accession>A0A316TIC4</accession>
<keyword evidence="6" id="KW-0472">Membrane</keyword>
<dbReference type="Pfam" id="PF04234">
    <property type="entry name" value="CopC"/>
    <property type="match status" value="1"/>
</dbReference>
<organism evidence="8 9">
    <name type="scientific">Nocardioides silvaticus</name>
    <dbReference type="NCBI Taxonomy" id="2201891"/>
    <lineage>
        <taxon>Bacteria</taxon>
        <taxon>Bacillati</taxon>
        <taxon>Actinomycetota</taxon>
        <taxon>Actinomycetes</taxon>
        <taxon>Propionibacteriales</taxon>
        <taxon>Nocardioidaceae</taxon>
        <taxon>Nocardioides</taxon>
    </lineage>
</organism>
<dbReference type="GO" id="GO:0042597">
    <property type="term" value="C:periplasmic space"/>
    <property type="evidence" value="ECO:0007669"/>
    <property type="project" value="InterPro"/>
</dbReference>
<evidence type="ECO:0000259" key="7">
    <source>
        <dbReference type="Pfam" id="PF04234"/>
    </source>
</evidence>
<evidence type="ECO:0000313" key="8">
    <source>
        <dbReference type="EMBL" id="PWN04297.1"/>
    </source>
</evidence>
<dbReference type="InterPro" id="IPR032694">
    <property type="entry name" value="CopC/D"/>
</dbReference>
<sequence length="288" mass="29449">MNGWRIPLTVKPVHPSLALRTALLVSMLASVLVFTMPAPPAAAHTDLVGSDPAADSTLREAPDQVTLRFNEPMEPQLSKVALTTPDQDAAELPVTAGSEPTTLVADIPGEGMAGGAWKVAYRVTSADGHPVQGTLSFTVRPPANAATEDPEDTEGNASSDDPADARGSDENASSEPADGAASGGGEQTSDARADDGAGSWRLVAPVLLGGFLLLLAALLLVTRFTRVAPVESIDGTPAETTTGGADAEAGHGVADTGTDAETVEANSETDVSEPDQPDPDDAQPNRAW</sequence>
<dbReference type="InterPro" id="IPR007348">
    <property type="entry name" value="CopC_dom"/>
</dbReference>
<dbReference type="GO" id="GO:0006825">
    <property type="term" value="P:copper ion transport"/>
    <property type="evidence" value="ECO:0007669"/>
    <property type="project" value="InterPro"/>
</dbReference>
<dbReference type="InterPro" id="IPR014755">
    <property type="entry name" value="Cu-Rt/internalin_Ig-like"/>
</dbReference>
<evidence type="ECO:0000256" key="1">
    <source>
        <dbReference type="ARBA" id="ARBA00004196"/>
    </source>
</evidence>
<evidence type="ECO:0000256" key="6">
    <source>
        <dbReference type="SAM" id="Phobius"/>
    </source>
</evidence>
<comment type="subcellular location">
    <subcellularLocation>
        <location evidence="1">Cell envelope</location>
    </subcellularLocation>
</comment>
<feature type="domain" description="CopC" evidence="7">
    <location>
        <begin position="44"/>
        <end position="139"/>
    </location>
</feature>
<evidence type="ECO:0000256" key="4">
    <source>
        <dbReference type="ARBA" id="ARBA00023008"/>
    </source>
</evidence>
<dbReference type="GO" id="GO:0005886">
    <property type="term" value="C:plasma membrane"/>
    <property type="evidence" value="ECO:0007669"/>
    <property type="project" value="TreeGrafter"/>
</dbReference>
<keyword evidence="4" id="KW-0186">Copper</keyword>
<feature type="compositionally biased region" description="Acidic residues" evidence="5">
    <location>
        <begin position="270"/>
        <end position="281"/>
    </location>
</feature>
<feature type="region of interest" description="Disordered" evidence="5">
    <location>
        <begin position="234"/>
        <end position="288"/>
    </location>
</feature>
<evidence type="ECO:0000313" key="9">
    <source>
        <dbReference type="Proteomes" id="UP000245507"/>
    </source>
</evidence>
<dbReference type="InterPro" id="IPR014756">
    <property type="entry name" value="Ig_E-set"/>
</dbReference>
<dbReference type="SUPFAM" id="SSF81296">
    <property type="entry name" value="E set domains"/>
    <property type="match status" value="1"/>
</dbReference>